<evidence type="ECO:0000256" key="1">
    <source>
        <dbReference type="ARBA" id="ARBA00022884"/>
    </source>
</evidence>
<dbReference type="AlphaFoldDB" id="A0A9Q0LHF4"/>
<evidence type="ECO:0000313" key="5">
    <source>
        <dbReference type="EMBL" id="KAJ5071255.1"/>
    </source>
</evidence>
<dbReference type="InterPro" id="IPR035979">
    <property type="entry name" value="RBD_domain_sf"/>
</dbReference>
<dbReference type="PANTHER" id="PTHR23236">
    <property type="entry name" value="EUKARYOTIC TRANSLATION INITIATION FACTOR 4B/4H"/>
    <property type="match status" value="1"/>
</dbReference>
<organism evidence="5 6">
    <name type="scientific">Anaeramoeba ignava</name>
    <name type="common">Anaerobic marine amoeba</name>
    <dbReference type="NCBI Taxonomy" id="1746090"/>
    <lineage>
        <taxon>Eukaryota</taxon>
        <taxon>Metamonada</taxon>
        <taxon>Anaeramoebidae</taxon>
        <taxon>Anaeramoeba</taxon>
    </lineage>
</organism>
<feature type="domain" description="RRM" evidence="4">
    <location>
        <begin position="94"/>
        <end position="171"/>
    </location>
</feature>
<dbReference type="PROSITE" id="PS50102">
    <property type="entry name" value="RRM"/>
    <property type="match status" value="1"/>
</dbReference>
<evidence type="ECO:0000256" key="2">
    <source>
        <dbReference type="PROSITE-ProRule" id="PRU00176"/>
    </source>
</evidence>
<evidence type="ECO:0000313" key="6">
    <source>
        <dbReference type="Proteomes" id="UP001149090"/>
    </source>
</evidence>
<dbReference type="SUPFAM" id="SSF54928">
    <property type="entry name" value="RNA-binding domain, RBD"/>
    <property type="match status" value="1"/>
</dbReference>
<dbReference type="Gene3D" id="3.30.70.330">
    <property type="match status" value="1"/>
</dbReference>
<dbReference type="GO" id="GO:0008143">
    <property type="term" value="F:poly(A) binding"/>
    <property type="evidence" value="ECO:0007669"/>
    <property type="project" value="TreeGrafter"/>
</dbReference>
<dbReference type="PANTHER" id="PTHR23236:SF12">
    <property type="entry name" value="EUKARYOTIC INITIATION FACTOR 4B-RELATED"/>
    <property type="match status" value="1"/>
</dbReference>
<sequence>MTTSELIIRFDEDEEQKETEQEEKFKKNKEEKGKEKEKKTESKEQENKETDEQEYQDQDQETEDIENLEKELQDDFSQTQSDILSTPQEEADSRSIFVQNVDFSSTASELESFFESCGKINRIKILQDKITKHPKGHAYIEFADKESVEEALKLDEQEFRGRIIHVTIKRTNVPRFILARERARSYYPRARGFPRGRGFSRGRSFNPYRRPSYRPRFRSFHPYYQ</sequence>
<name>A0A9Q0LHF4_ANAIG</name>
<dbReference type="InterPro" id="IPR000504">
    <property type="entry name" value="RRM_dom"/>
</dbReference>
<dbReference type="CDD" id="cd12306">
    <property type="entry name" value="RRM_II_PABPs"/>
    <property type="match status" value="1"/>
</dbReference>
<feature type="compositionally biased region" description="Polar residues" evidence="3">
    <location>
        <begin position="75"/>
        <end position="88"/>
    </location>
</feature>
<dbReference type="InterPro" id="IPR012677">
    <property type="entry name" value="Nucleotide-bd_a/b_plait_sf"/>
</dbReference>
<reference evidence="5" key="1">
    <citation type="submission" date="2022-10" db="EMBL/GenBank/DDBJ databases">
        <title>Novel sulphate-reducing endosymbionts in the free-living metamonad Anaeramoeba.</title>
        <authorList>
            <person name="Jerlstrom-Hultqvist J."/>
            <person name="Cepicka I."/>
            <person name="Gallot-Lavallee L."/>
            <person name="Salas-Leiva D."/>
            <person name="Curtis B.A."/>
            <person name="Zahonova K."/>
            <person name="Pipaliya S."/>
            <person name="Dacks J."/>
            <person name="Roger A.J."/>
        </authorList>
    </citation>
    <scope>NUCLEOTIDE SEQUENCE</scope>
    <source>
        <strain evidence="5">BMAN</strain>
    </source>
</reference>
<proteinExistence type="predicted"/>
<keyword evidence="6" id="KW-1185">Reference proteome</keyword>
<dbReference type="Proteomes" id="UP001149090">
    <property type="component" value="Unassembled WGS sequence"/>
</dbReference>
<dbReference type="EMBL" id="JAPDFW010000090">
    <property type="protein sequence ID" value="KAJ5071255.1"/>
    <property type="molecule type" value="Genomic_DNA"/>
</dbReference>
<gene>
    <name evidence="5" type="ORF">M0811_10527</name>
</gene>
<feature type="region of interest" description="Disordered" evidence="3">
    <location>
        <begin position="1"/>
        <end position="91"/>
    </location>
</feature>
<dbReference type="SMART" id="SM00360">
    <property type="entry name" value="RRM"/>
    <property type="match status" value="1"/>
</dbReference>
<dbReference type="Pfam" id="PF00076">
    <property type="entry name" value="RRM_1"/>
    <property type="match status" value="1"/>
</dbReference>
<feature type="compositionally biased region" description="Basic and acidic residues" evidence="3">
    <location>
        <begin position="18"/>
        <end position="50"/>
    </location>
</feature>
<accession>A0A9Q0LHF4</accession>
<dbReference type="OMA" id="RIIHVTI"/>
<feature type="compositionally biased region" description="Acidic residues" evidence="3">
    <location>
        <begin position="51"/>
        <end position="66"/>
    </location>
</feature>
<protein>
    <submittedName>
        <fullName evidence="5">Pabpn1 protein-related</fullName>
    </submittedName>
</protein>
<dbReference type="OrthoDB" id="4726at2759"/>
<keyword evidence="1 2" id="KW-0694">RNA-binding</keyword>
<comment type="caution">
    <text evidence="5">The sequence shown here is derived from an EMBL/GenBank/DDBJ whole genome shotgun (WGS) entry which is preliminary data.</text>
</comment>
<evidence type="ECO:0000259" key="4">
    <source>
        <dbReference type="PROSITE" id="PS50102"/>
    </source>
</evidence>
<evidence type="ECO:0000256" key="3">
    <source>
        <dbReference type="SAM" id="MobiDB-lite"/>
    </source>
</evidence>